<dbReference type="EMBL" id="JAYMYQ010000005">
    <property type="protein sequence ID" value="KAK7328782.1"/>
    <property type="molecule type" value="Genomic_DNA"/>
</dbReference>
<organism evidence="1 2">
    <name type="scientific">Canavalia gladiata</name>
    <name type="common">Sword bean</name>
    <name type="synonym">Dolichos gladiatus</name>
    <dbReference type="NCBI Taxonomy" id="3824"/>
    <lineage>
        <taxon>Eukaryota</taxon>
        <taxon>Viridiplantae</taxon>
        <taxon>Streptophyta</taxon>
        <taxon>Embryophyta</taxon>
        <taxon>Tracheophyta</taxon>
        <taxon>Spermatophyta</taxon>
        <taxon>Magnoliopsida</taxon>
        <taxon>eudicotyledons</taxon>
        <taxon>Gunneridae</taxon>
        <taxon>Pentapetalae</taxon>
        <taxon>rosids</taxon>
        <taxon>fabids</taxon>
        <taxon>Fabales</taxon>
        <taxon>Fabaceae</taxon>
        <taxon>Papilionoideae</taxon>
        <taxon>50 kb inversion clade</taxon>
        <taxon>NPAAA clade</taxon>
        <taxon>indigoferoid/millettioid clade</taxon>
        <taxon>Phaseoleae</taxon>
        <taxon>Canavalia</taxon>
    </lineage>
</organism>
<comment type="caution">
    <text evidence="1">The sequence shown here is derived from an EMBL/GenBank/DDBJ whole genome shotgun (WGS) entry which is preliminary data.</text>
</comment>
<name>A0AAN9L3M0_CANGL</name>
<dbReference type="AlphaFoldDB" id="A0AAN9L3M0"/>
<gene>
    <name evidence="1" type="ORF">VNO77_22904</name>
</gene>
<proteinExistence type="predicted"/>
<keyword evidence="2" id="KW-1185">Reference proteome</keyword>
<accession>A0AAN9L3M0</accession>
<evidence type="ECO:0000313" key="1">
    <source>
        <dbReference type="EMBL" id="KAK7328782.1"/>
    </source>
</evidence>
<sequence>MKFDLHALPKHLLAIACISKHQTPYKDLIGVSTYASCHHLFGQELICQVPRLYGGAVLDFQVIPCHHAGILWAVTRYPNKTSLRDNNKSVSKSSLKKNHCLEFNA</sequence>
<evidence type="ECO:0000313" key="2">
    <source>
        <dbReference type="Proteomes" id="UP001367508"/>
    </source>
</evidence>
<reference evidence="1 2" key="1">
    <citation type="submission" date="2024-01" db="EMBL/GenBank/DDBJ databases">
        <title>The genomes of 5 underutilized Papilionoideae crops provide insights into root nodulation and disease resistanc.</title>
        <authorList>
            <person name="Jiang F."/>
        </authorList>
    </citation>
    <scope>NUCLEOTIDE SEQUENCE [LARGE SCALE GENOMIC DNA]</scope>
    <source>
        <strain evidence="1">LVBAO_FW01</strain>
        <tissue evidence="1">Leaves</tissue>
    </source>
</reference>
<protein>
    <submittedName>
        <fullName evidence="1">Uncharacterized protein</fullName>
    </submittedName>
</protein>
<dbReference type="Proteomes" id="UP001367508">
    <property type="component" value="Unassembled WGS sequence"/>
</dbReference>